<evidence type="ECO:0000313" key="1">
    <source>
        <dbReference type="EMBL" id="WRL48004.1"/>
    </source>
</evidence>
<evidence type="ECO:0000313" key="2">
    <source>
        <dbReference type="Proteomes" id="UP001626593"/>
    </source>
</evidence>
<proteinExistence type="predicted"/>
<protein>
    <submittedName>
        <fullName evidence="1">Uncharacterized protein</fullName>
    </submittedName>
</protein>
<gene>
    <name evidence="1" type="ORF">U5817_08185</name>
</gene>
<sequence>MLRIGNKLRLTEREREALSVFAGERVNPETVDDFNAWAEAVAERADMSVPEERLMAAMYHRMKLQPLD</sequence>
<organism evidence="1 2">
    <name type="scientific">Aromatoleum evansii</name>
    <name type="common">Azoarcus evansii</name>
    <dbReference type="NCBI Taxonomy" id="59406"/>
    <lineage>
        <taxon>Bacteria</taxon>
        <taxon>Pseudomonadati</taxon>
        <taxon>Pseudomonadota</taxon>
        <taxon>Betaproteobacteria</taxon>
        <taxon>Rhodocyclales</taxon>
        <taxon>Rhodocyclaceae</taxon>
        <taxon>Aromatoleum</taxon>
    </lineage>
</organism>
<name>A0ABZ1AT29_AROEV</name>
<reference evidence="1 2" key="1">
    <citation type="submission" date="2023-12" db="EMBL/GenBank/DDBJ databases">
        <title>A. evansii MAY27, complete genome.</title>
        <authorList>
            <person name="Wang Y."/>
        </authorList>
    </citation>
    <scope>NUCLEOTIDE SEQUENCE [LARGE SCALE GENOMIC DNA]</scope>
    <source>
        <strain evidence="1 2">MAY27</strain>
    </source>
</reference>
<dbReference type="RefSeq" id="WP_407280355.1">
    <property type="nucleotide sequence ID" value="NZ_CP141259.1"/>
</dbReference>
<accession>A0ABZ1AT29</accession>
<keyword evidence="2" id="KW-1185">Reference proteome</keyword>
<dbReference type="Proteomes" id="UP001626593">
    <property type="component" value="Chromosome"/>
</dbReference>
<dbReference type="EMBL" id="CP141259">
    <property type="protein sequence ID" value="WRL48004.1"/>
    <property type="molecule type" value="Genomic_DNA"/>
</dbReference>